<dbReference type="VEuPathDB" id="TriTrypDB:ADEAN_000425600"/>
<keyword evidence="1" id="KW-0472">Membrane</keyword>
<feature type="transmembrane region" description="Helical" evidence="1">
    <location>
        <begin position="93"/>
        <end position="111"/>
    </location>
</feature>
<evidence type="ECO:0000313" key="2">
    <source>
        <dbReference type="EMBL" id="CAD2216778.1"/>
    </source>
</evidence>
<accession>S9WXR0</accession>
<proteinExistence type="predicted"/>
<evidence type="ECO:0000256" key="1">
    <source>
        <dbReference type="SAM" id="Phobius"/>
    </source>
</evidence>
<keyword evidence="3" id="KW-1185">Reference proteome</keyword>
<sequence length="167" mass="18767">MRRAALLPVWVKFLHTSTLSSHRYASSGVPPPKMDTPNIAEEAAKLNKEAEQLHQFNEQQDQRTAEEIRISQEIGKEAFEENTLILKSLAMRGLRAFLICAIGLGAFTIAMKRKKKEQEEVAAKALKPEDDPTARYLEEMRGLGFDVDTLEEELLAEKQENKGASAK</sequence>
<dbReference type="Proteomes" id="UP000515908">
    <property type="component" value="Chromosome 07"/>
</dbReference>
<keyword evidence="1" id="KW-1133">Transmembrane helix</keyword>
<organism evidence="2 3">
    <name type="scientific">Angomonas deanei</name>
    <dbReference type="NCBI Taxonomy" id="59799"/>
    <lineage>
        <taxon>Eukaryota</taxon>
        <taxon>Discoba</taxon>
        <taxon>Euglenozoa</taxon>
        <taxon>Kinetoplastea</taxon>
        <taxon>Metakinetoplastina</taxon>
        <taxon>Trypanosomatida</taxon>
        <taxon>Trypanosomatidae</taxon>
        <taxon>Strigomonadinae</taxon>
        <taxon>Angomonas</taxon>
    </lineage>
</organism>
<name>S9WXR0_9TRYP</name>
<dbReference type="OrthoDB" id="267400at2759"/>
<reference evidence="2 3" key="1">
    <citation type="submission" date="2020-08" db="EMBL/GenBank/DDBJ databases">
        <authorList>
            <person name="Newling K."/>
            <person name="Davey J."/>
            <person name="Forrester S."/>
        </authorList>
    </citation>
    <scope>NUCLEOTIDE SEQUENCE [LARGE SCALE GENOMIC DNA]</scope>
    <source>
        <strain evidence="3">Crithidia deanei Carvalho (ATCC PRA-265)</strain>
    </source>
</reference>
<gene>
    <name evidence="2" type="ORF">ADEAN_000425600</name>
</gene>
<protein>
    <submittedName>
        <fullName evidence="2">Uncharacterized protein</fullName>
    </submittedName>
</protein>
<evidence type="ECO:0000313" key="3">
    <source>
        <dbReference type="Proteomes" id="UP000515908"/>
    </source>
</evidence>
<dbReference type="AlphaFoldDB" id="S9WXR0"/>
<dbReference type="EMBL" id="LR877151">
    <property type="protein sequence ID" value="CAD2216778.1"/>
    <property type="molecule type" value="Genomic_DNA"/>
</dbReference>
<keyword evidence="1" id="KW-0812">Transmembrane</keyword>